<evidence type="ECO:0000256" key="1">
    <source>
        <dbReference type="ARBA" id="ARBA00004123"/>
    </source>
</evidence>
<keyword evidence="4" id="KW-0238">DNA-binding</keyword>
<feature type="domain" description="HTH myb-type" evidence="8">
    <location>
        <begin position="75"/>
        <end position="125"/>
    </location>
</feature>
<keyword evidence="10" id="KW-1185">Reference proteome</keyword>
<dbReference type="SMART" id="SM00717">
    <property type="entry name" value="SANT"/>
    <property type="match status" value="2"/>
</dbReference>
<feature type="domain" description="Myb-like" evidence="7">
    <location>
        <begin position="71"/>
        <end position="121"/>
    </location>
</feature>
<organism evidence="9 10">
    <name type="scientific">Acorus calamus</name>
    <name type="common">Sweet flag</name>
    <dbReference type="NCBI Taxonomy" id="4465"/>
    <lineage>
        <taxon>Eukaryota</taxon>
        <taxon>Viridiplantae</taxon>
        <taxon>Streptophyta</taxon>
        <taxon>Embryophyta</taxon>
        <taxon>Tracheophyta</taxon>
        <taxon>Spermatophyta</taxon>
        <taxon>Magnoliopsida</taxon>
        <taxon>Liliopsida</taxon>
        <taxon>Acoraceae</taxon>
        <taxon>Acorus</taxon>
    </lineage>
</organism>
<dbReference type="PROSITE" id="PS50090">
    <property type="entry name" value="MYB_LIKE"/>
    <property type="match status" value="2"/>
</dbReference>
<reference evidence="9" key="2">
    <citation type="submission" date="2023-06" db="EMBL/GenBank/DDBJ databases">
        <authorList>
            <person name="Ma L."/>
            <person name="Liu K.-W."/>
            <person name="Li Z."/>
            <person name="Hsiao Y.-Y."/>
            <person name="Qi Y."/>
            <person name="Fu T."/>
            <person name="Tang G."/>
            <person name="Zhang D."/>
            <person name="Sun W.-H."/>
            <person name="Liu D.-K."/>
            <person name="Li Y."/>
            <person name="Chen G.-Z."/>
            <person name="Liu X.-D."/>
            <person name="Liao X.-Y."/>
            <person name="Jiang Y.-T."/>
            <person name="Yu X."/>
            <person name="Hao Y."/>
            <person name="Huang J."/>
            <person name="Zhao X.-W."/>
            <person name="Ke S."/>
            <person name="Chen Y.-Y."/>
            <person name="Wu W.-L."/>
            <person name="Hsu J.-L."/>
            <person name="Lin Y.-F."/>
            <person name="Huang M.-D."/>
            <person name="Li C.-Y."/>
            <person name="Huang L."/>
            <person name="Wang Z.-W."/>
            <person name="Zhao X."/>
            <person name="Zhong W.-Y."/>
            <person name="Peng D.-H."/>
            <person name="Ahmad S."/>
            <person name="Lan S."/>
            <person name="Zhang J.-S."/>
            <person name="Tsai W.-C."/>
            <person name="Van De Peer Y."/>
            <person name="Liu Z.-J."/>
        </authorList>
    </citation>
    <scope>NUCLEOTIDE SEQUENCE</scope>
    <source>
        <strain evidence="9">CP</strain>
        <tissue evidence="9">Leaves</tissue>
    </source>
</reference>
<evidence type="ECO:0000256" key="6">
    <source>
        <dbReference type="ARBA" id="ARBA00023242"/>
    </source>
</evidence>
<dbReference type="PANTHER" id="PTHR47995">
    <property type="entry name" value="TRANSCRIPTION FACTOR MYB33-RELATED"/>
    <property type="match status" value="1"/>
</dbReference>
<evidence type="ECO:0000256" key="4">
    <source>
        <dbReference type="ARBA" id="ARBA00023125"/>
    </source>
</evidence>
<keyword evidence="3" id="KW-0805">Transcription regulation</keyword>
<dbReference type="InterPro" id="IPR017930">
    <property type="entry name" value="Myb_dom"/>
</dbReference>
<evidence type="ECO:0000259" key="8">
    <source>
        <dbReference type="PROSITE" id="PS51294"/>
    </source>
</evidence>
<feature type="domain" description="Myb-like" evidence="7">
    <location>
        <begin position="22"/>
        <end position="70"/>
    </location>
</feature>
<evidence type="ECO:0000256" key="2">
    <source>
        <dbReference type="ARBA" id="ARBA00022737"/>
    </source>
</evidence>
<dbReference type="Pfam" id="PF00249">
    <property type="entry name" value="Myb_DNA-binding"/>
    <property type="match status" value="2"/>
</dbReference>
<dbReference type="SUPFAM" id="SSF46689">
    <property type="entry name" value="Homeodomain-like"/>
    <property type="match status" value="1"/>
</dbReference>
<accession>A0AAV9CTU9</accession>
<dbReference type="GO" id="GO:0005634">
    <property type="term" value="C:nucleus"/>
    <property type="evidence" value="ECO:0007669"/>
    <property type="project" value="UniProtKB-SubCell"/>
</dbReference>
<gene>
    <name evidence="9" type="primary">GAM1</name>
    <name evidence="9" type="ORF">QJS10_CPB17g01630</name>
</gene>
<protein>
    <submittedName>
        <fullName evidence="9">Transcription factor GAMYB</fullName>
    </submittedName>
</protein>
<evidence type="ECO:0000256" key="5">
    <source>
        <dbReference type="ARBA" id="ARBA00023163"/>
    </source>
</evidence>
<proteinExistence type="predicted"/>
<keyword evidence="2" id="KW-0677">Repeat</keyword>
<dbReference type="InterPro" id="IPR009057">
    <property type="entry name" value="Homeodomain-like_sf"/>
</dbReference>
<keyword evidence="5" id="KW-0804">Transcription</keyword>
<name>A0AAV9CTU9_ACOCL</name>
<comment type="subcellular location">
    <subcellularLocation>
        <location evidence="1">Nucleus</location>
    </subcellularLocation>
</comment>
<comment type="caution">
    <text evidence="9">The sequence shown here is derived from an EMBL/GenBank/DDBJ whole genome shotgun (WGS) entry which is preliminary data.</text>
</comment>
<evidence type="ECO:0000256" key="3">
    <source>
        <dbReference type="ARBA" id="ARBA00023015"/>
    </source>
</evidence>
<evidence type="ECO:0000259" key="7">
    <source>
        <dbReference type="PROSITE" id="PS50090"/>
    </source>
</evidence>
<dbReference type="InterPro" id="IPR001005">
    <property type="entry name" value="SANT/Myb"/>
</dbReference>
<dbReference type="PANTHER" id="PTHR47995:SF18">
    <property type="entry name" value="TRANSCRIPTION FACTOR MYB65"/>
    <property type="match status" value="1"/>
</dbReference>
<dbReference type="Gene3D" id="1.10.10.60">
    <property type="entry name" value="Homeodomain-like"/>
    <property type="match status" value="2"/>
</dbReference>
<keyword evidence="6" id="KW-0539">Nucleus</keyword>
<dbReference type="CDD" id="cd00167">
    <property type="entry name" value="SANT"/>
    <property type="match status" value="2"/>
</dbReference>
<evidence type="ECO:0000313" key="10">
    <source>
        <dbReference type="Proteomes" id="UP001180020"/>
    </source>
</evidence>
<dbReference type="PROSITE" id="PS51294">
    <property type="entry name" value="HTH_MYB"/>
    <property type="match status" value="2"/>
</dbReference>
<sequence length="443" mass="49819">MEMENDSSNLLLHGGGRPAIIKKRPWTAVEDELLVDYVKIYGDEKWNDVAKLTGLLREGKSCRLRWLNQLRPGLRKDPITEEEERQIIGLHFTMGNKWAQMARLLPGRTDNELKNYWNTRIKRCKRDCTPLYPPDLSSSLQQQQPINENQDVNDIDGPGETRNNNIVIDQPTVSNFQCEPPQNMCCDAVTSNLSASMDSGLFLQHNEDLFELPGWTDNEVKNYWNHDRTLFYPPNLSSSLQQQPLNWNQDVHVINGAGETCNNNILIDQPTVSNSPCDPQQNTQAFPPCCDAVPDSLLATMLQNEDLYEDMTYMNDINGAGETCNNILIGQPTVSNVPCEPPQSFSASMLKNVDLFEYMFIHMNGVNGAGETCNNILIDQPTVSNLPCEPSQNTQAFTPCCDTVPGNTSASMDPGLPSIQNEDFLDSLIWSPDWDLDSFSSMF</sequence>
<dbReference type="AlphaFoldDB" id="A0AAV9CTU9"/>
<reference evidence="9" key="1">
    <citation type="journal article" date="2023" name="Nat. Commun.">
        <title>Diploid and tetraploid genomes of Acorus and the evolution of monocots.</title>
        <authorList>
            <person name="Ma L."/>
            <person name="Liu K.W."/>
            <person name="Li Z."/>
            <person name="Hsiao Y.Y."/>
            <person name="Qi Y."/>
            <person name="Fu T."/>
            <person name="Tang G.D."/>
            <person name="Zhang D."/>
            <person name="Sun W.H."/>
            <person name="Liu D.K."/>
            <person name="Li Y."/>
            <person name="Chen G.Z."/>
            <person name="Liu X.D."/>
            <person name="Liao X.Y."/>
            <person name="Jiang Y.T."/>
            <person name="Yu X."/>
            <person name="Hao Y."/>
            <person name="Huang J."/>
            <person name="Zhao X.W."/>
            <person name="Ke S."/>
            <person name="Chen Y.Y."/>
            <person name="Wu W.L."/>
            <person name="Hsu J.L."/>
            <person name="Lin Y.F."/>
            <person name="Huang M.D."/>
            <person name="Li C.Y."/>
            <person name="Huang L."/>
            <person name="Wang Z.W."/>
            <person name="Zhao X."/>
            <person name="Zhong W.Y."/>
            <person name="Peng D.H."/>
            <person name="Ahmad S."/>
            <person name="Lan S."/>
            <person name="Zhang J.S."/>
            <person name="Tsai W.C."/>
            <person name="Van de Peer Y."/>
            <person name="Liu Z.J."/>
        </authorList>
    </citation>
    <scope>NUCLEOTIDE SEQUENCE</scope>
    <source>
        <strain evidence="9">CP</strain>
    </source>
</reference>
<dbReference type="Proteomes" id="UP001180020">
    <property type="component" value="Unassembled WGS sequence"/>
</dbReference>
<dbReference type="GO" id="GO:0003677">
    <property type="term" value="F:DNA binding"/>
    <property type="evidence" value="ECO:0007669"/>
    <property type="project" value="UniProtKB-KW"/>
</dbReference>
<dbReference type="EMBL" id="JAUJYO010000017">
    <property type="protein sequence ID" value="KAK1292611.1"/>
    <property type="molecule type" value="Genomic_DNA"/>
</dbReference>
<evidence type="ECO:0000313" key="9">
    <source>
        <dbReference type="EMBL" id="KAK1292611.1"/>
    </source>
</evidence>
<feature type="domain" description="HTH myb-type" evidence="8">
    <location>
        <begin position="21"/>
        <end position="74"/>
    </location>
</feature>